<evidence type="ECO:0000256" key="1">
    <source>
        <dbReference type="ARBA" id="ARBA00004651"/>
    </source>
</evidence>
<keyword evidence="5 7" id="KW-1133">Transmembrane helix</keyword>
<accession>A0A4R0GUG0</accession>
<evidence type="ECO:0000256" key="6">
    <source>
        <dbReference type="ARBA" id="ARBA00023136"/>
    </source>
</evidence>
<comment type="similarity">
    <text evidence="7">Belongs to the binding-protein-dependent transport system permease family.</text>
</comment>
<organism evidence="9 10">
    <name type="scientific">Kribbella soli</name>
    <dbReference type="NCBI Taxonomy" id="1124743"/>
    <lineage>
        <taxon>Bacteria</taxon>
        <taxon>Bacillati</taxon>
        <taxon>Actinomycetota</taxon>
        <taxon>Actinomycetes</taxon>
        <taxon>Propionibacteriales</taxon>
        <taxon>Kribbellaceae</taxon>
        <taxon>Kribbella</taxon>
    </lineage>
</organism>
<feature type="transmembrane region" description="Helical" evidence="7">
    <location>
        <begin position="239"/>
        <end position="260"/>
    </location>
</feature>
<keyword evidence="4 7" id="KW-0812">Transmembrane</keyword>
<keyword evidence="6 7" id="KW-0472">Membrane</keyword>
<evidence type="ECO:0000313" key="9">
    <source>
        <dbReference type="EMBL" id="TCC01585.1"/>
    </source>
</evidence>
<sequence length="275" mass="30308">MRERGFGRWVVAIPMCLLALATIYPMVFTLNVAMKSRREYVLDRFSLADHLTAANIADAWNSSGLGRYTFNSVVVTAGSVALLLLLGSMAGYAFSQLTFRGRRWLFLVCLGALMIPFQVIMVPFFRVLGQIHLLDTHVGLILAYTGQFLPFTIFLMTSFYSRIPAEIVEAARVDGSTTLGVYRRIMLPLGRPALLSVGILNALFCWNDVLISLLVMQSEQHRTLMVGVTALRGQYSDNIPLFAGGVLVAALPVIAIYLFFQRQITDGVTAGSTKG</sequence>
<comment type="subcellular location">
    <subcellularLocation>
        <location evidence="1 7">Cell membrane</location>
        <topology evidence="1 7">Multi-pass membrane protein</topology>
    </subcellularLocation>
</comment>
<dbReference type="GO" id="GO:0055085">
    <property type="term" value="P:transmembrane transport"/>
    <property type="evidence" value="ECO:0007669"/>
    <property type="project" value="InterPro"/>
</dbReference>
<feature type="transmembrane region" description="Helical" evidence="7">
    <location>
        <begin position="193"/>
        <end position="216"/>
    </location>
</feature>
<protein>
    <submittedName>
        <fullName evidence="9">Carbohydrate ABC transporter permease</fullName>
    </submittedName>
</protein>
<dbReference type="PANTHER" id="PTHR43744:SF12">
    <property type="entry name" value="ABC TRANSPORTER PERMEASE PROTEIN MG189-RELATED"/>
    <property type="match status" value="1"/>
</dbReference>
<dbReference type="RefSeq" id="WP_131347471.1">
    <property type="nucleotide sequence ID" value="NZ_SJJZ01000006.1"/>
</dbReference>
<evidence type="ECO:0000256" key="7">
    <source>
        <dbReference type="RuleBase" id="RU363032"/>
    </source>
</evidence>
<evidence type="ECO:0000256" key="4">
    <source>
        <dbReference type="ARBA" id="ARBA00022692"/>
    </source>
</evidence>
<feature type="transmembrane region" description="Helical" evidence="7">
    <location>
        <begin position="12"/>
        <end position="34"/>
    </location>
</feature>
<dbReference type="OrthoDB" id="61122at2"/>
<dbReference type="PANTHER" id="PTHR43744">
    <property type="entry name" value="ABC TRANSPORTER PERMEASE PROTEIN MG189-RELATED-RELATED"/>
    <property type="match status" value="1"/>
</dbReference>
<dbReference type="Pfam" id="PF00528">
    <property type="entry name" value="BPD_transp_1"/>
    <property type="match status" value="1"/>
</dbReference>
<dbReference type="Gene3D" id="1.10.3720.10">
    <property type="entry name" value="MetI-like"/>
    <property type="match status" value="1"/>
</dbReference>
<feature type="transmembrane region" description="Helical" evidence="7">
    <location>
        <begin position="137"/>
        <end position="156"/>
    </location>
</feature>
<keyword evidence="2 7" id="KW-0813">Transport</keyword>
<dbReference type="SUPFAM" id="SSF161098">
    <property type="entry name" value="MetI-like"/>
    <property type="match status" value="1"/>
</dbReference>
<evidence type="ECO:0000259" key="8">
    <source>
        <dbReference type="PROSITE" id="PS50928"/>
    </source>
</evidence>
<keyword evidence="3" id="KW-1003">Cell membrane</keyword>
<gene>
    <name evidence="9" type="ORF">E0H45_39475</name>
</gene>
<dbReference type="GO" id="GO:0005886">
    <property type="term" value="C:plasma membrane"/>
    <property type="evidence" value="ECO:0007669"/>
    <property type="project" value="UniProtKB-SubCell"/>
</dbReference>
<name>A0A4R0GUG0_9ACTN</name>
<dbReference type="EMBL" id="SJJZ01000006">
    <property type="protein sequence ID" value="TCC01585.1"/>
    <property type="molecule type" value="Genomic_DNA"/>
</dbReference>
<feature type="transmembrane region" description="Helical" evidence="7">
    <location>
        <begin position="104"/>
        <end position="125"/>
    </location>
</feature>
<dbReference type="CDD" id="cd06261">
    <property type="entry name" value="TM_PBP2"/>
    <property type="match status" value="1"/>
</dbReference>
<keyword evidence="10" id="KW-1185">Reference proteome</keyword>
<dbReference type="AlphaFoldDB" id="A0A4R0GUG0"/>
<feature type="transmembrane region" description="Helical" evidence="7">
    <location>
        <begin position="68"/>
        <end position="92"/>
    </location>
</feature>
<dbReference type="InterPro" id="IPR000515">
    <property type="entry name" value="MetI-like"/>
</dbReference>
<feature type="domain" description="ABC transmembrane type-1" evidence="8">
    <location>
        <begin position="69"/>
        <end position="260"/>
    </location>
</feature>
<proteinExistence type="inferred from homology"/>
<evidence type="ECO:0000256" key="5">
    <source>
        <dbReference type="ARBA" id="ARBA00022989"/>
    </source>
</evidence>
<evidence type="ECO:0000256" key="3">
    <source>
        <dbReference type="ARBA" id="ARBA00022475"/>
    </source>
</evidence>
<dbReference type="PROSITE" id="PS50928">
    <property type="entry name" value="ABC_TM1"/>
    <property type="match status" value="1"/>
</dbReference>
<evidence type="ECO:0000313" key="10">
    <source>
        <dbReference type="Proteomes" id="UP000292346"/>
    </source>
</evidence>
<comment type="caution">
    <text evidence="9">The sequence shown here is derived from an EMBL/GenBank/DDBJ whole genome shotgun (WGS) entry which is preliminary data.</text>
</comment>
<dbReference type="InterPro" id="IPR035906">
    <property type="entry name" value="MetI-like_sf"/>
</dbReference>
<evidence type="ECO:0000256" key="2">
    <source>
        <dbReference type="ARBA" id="ARBA00022448"/>
    </source>
</evidence>
<dbReference type="Proteomes" id="UP000292346">
    <property type="component" value="Unassembled WGS sequence"/>
</dbReference>
<reference evidence="9 10" key="1">
    <citation type="submission" date="2019-02" db="EMBL/GenBank/DDBJ databases">
        <title>Kribbella capetownensis sp. nov. and Kribbella speibonae sp. nov., isolated from soil.</title>
        <authorList>
            <person name="Curtis S.M."/>
            <person name="Norton I."/>
            <person name="Everest G.J."/>
            <person name="Meyers P.R."/>
        </authorList>
    </citation>
    <scope>NUCLEOTIDE SEQUENCE [LARGE SCALE GENOMIC DNA]</scope>
    <source>
        <strain evidence="9 10">KCTC 29219</strain>
    </source>
</reference>